<proteinExistence type="predicted"/>
<dbReference type="PANTHER" id="PTHR34539:SF15">
    <property type="match status" value="1"/>
</dbReference>
<accession>A0AAV2G4J2</accession>
<evidence type="ECO:0000313" key="3">
    <source>
        <dbReference type="Proteomes" id="UP001497516"/>
    </source>
</evidence>
<dbReference type="PANTHER" id="PTHR34539">
    <property type="entry name" value="T6J4.11 PROTEIN"/>
    <property type="match status" value="1"/>
</dbReference>
<dbReference type="Proteomes" id="UP001497516">
    <property type="component" value="Chromosome 8"/>
</dbReference>
<dbReference type="EMBL" id="OZ034821">
    <property type="protein sequence ID" value="CAL1405566.1"/>
    <property type="molecule type" value="Genomic_DNA"/>
</dbReference>
<name>A0AAV2G4J2_9ROSI</name>
<protein>
    <submittedName>
        <fullName evidence="2">Uncharacterized protein</fullName>
    </submittedName>
</protein>
<organism evidence="2 3">
    <name type="scientific">Linum trigynum</name>
    <dbReference type="NCBI Taxonomy" id="586398"/>
    <lineage>
        <taxon>Eukaryota</taxon>
        <taxon>Viridiplantae</taxon>
        <taxon>Streptophyta</taxon>
        <taxon>Embryophyta</taxon>
        <taxon>Tracheophyta</taxon>
        <taxon>Spermatophyta</taxon>
        <taxon>Magnoliopsida</taxon>
        <taxon>eudicotyledons</taxon>
        <taxon>Gunneridae</taxon>
        <taxon>Pentapetalae</taxon>
        <taxon>rosids</taxon>
        <taxon>fabids</taxon>
        <taxon>Malpighiales</taxon>
        <taxon>Linaceae</taxon>
        <taxon>Linum</taxon>
    </lineage>
</organism>
<sequence>MVLVMVVEEEQREYAAGDVTSSRKRPRRVVDEPSADEASCFPAKLARQSDSDSSRGSGEAKRIEEDLLNILDDADELPAIQGLDSVIRSFEEEILLPTSLPPPAIRDEVVTVSEHGDSSPVLGRLLEASDDELGLPPMLAAGKGGEIIGSADSPAVDGRDRCEEGIPFESDGNDRCDDFEALAELFDESNETNGDPDPAEISELQWRPESLSAS</sequence>
<reference evidence="2 3" key="1">
    <citation type="submission" date="2024-04" db="EMBL/GenBank/DDBJ databases">
        <authorList>
            <person name="Fracassetti M."/>
        </authorList>
    </citation>
    <scope>NUCLEOTIDE SEQUENCE [LARGE SCALE GENOMIC DNA]</scope>
</reference>
<keyword evidence="3" id="KW-1185">Reference proteome</keyword>
<feature type="region of interest" description="Disordered" evidence="1">
    <location>
        <begin position="14"/>
        <end position="60"/>
    </location>
</feature>
<gene>
    <name evidence="2" type="ORF">LTRI10_LOCUS45345</name>
</gene>
<evidence type="ECO:0000256" key="1">
    <source>
        <dbReference type="SAM" id="MobiDB-lite"/>
    </source>
</evidence>
<feature type="region of interest" description="Disordered" evidence="1">
    <location>
        <begin position="187"/>
        <end position="214"/>
    </location>
</feature>
<dbReference type="AlphaFoldDB" id="A0AAV2G4J2"/>
<feature type="region of interest" description="Disordered" evidence="1">
    <location>
        <begin position="136"/>
        <end position="175"/>
    </location>
</feature>
<evidence type="ECO:0000313" key="2">
    <source>
        <dbReference type="EMBL" id="CAL1405566.1"/>
    </source>
</evidence>
<feature type="compositionally biased region" description="Basic and acidic residues" evidence="1">
    <location>
        <begin position="47"/>
        <end position="60"/>
    </location>
</feature>